<dbReference type="AlphaFoldDB" id="A0A5C3N7G1"/>
<dbReference type="OrthoDB" id="18797at2759"/>
<protein>
    <submittedName>
        <fullName evidence="2">Uncharacterized protein</fullName>
    </submittedName>
</protein>
<sequence>MKYHSLKMEEVNETMRYLWNKTYQGTDIDGIKIRSENEGAASTSSRKSYNYRVRRHHQSRIGTPD</sequence>
<keyword evidence="3" id="KW-1185">Reference proteome</keyword>
<evidence type="ECO:0000313" key="3">
    <source>
        <dbReference type="Proteomes" id="UP000305948"/>
    </source>
</evidence>
<dbReference type="GO" id="GO:0000794">
    <property type="term" value="C:condensed nuclear chromosome"/>
    <property type="evidence" value="ECO:0007669"/>
    <property type="project" value="TreeGrafter"/>
</dbReference>
<gene>
    <name evidence="2" type="ORF">OE88DRAFT_1657677</name>
</gene>
<feature type="region of interest" description="Disordered" evidence="1">
    <location>
        <begin position="34"/>
        <end position="65"/>
    </location>
</feature>
<dbReference type="Proteomes" id="UP000305948">
    <property type="component" value="Unassembled WGS sequence"/>
</dbReference>
<dbReference type="GO" id="GO:0006302">
    <property type="term" value="P:double-strand break repair"/>
    <property type="evidence" value="ECO:0007669"/>
    <property type="project" value="TreeGrafter"/>
</dbReference>
<dbReference type="GO" id="GO:0070192">
    <property type="term" value="P:chromosome organization involved in meiotic cell cycle"/>
    <property type="evidence" value="ECO:0007669"/>
    <property type="project" value="TreeGrafter"/>
</dbReference>
<accession>A0A5C3N7G1</accession>
<dbReference type="GO" id="GO:0007004">
    <property type="term" value="P:telomere maintenance via telomerase"/>
    <property type="evidence" value="ECO:0007669"/>
    <property type="project" value="TreeGrafter"/>
</dbReference>
<dbReference type="STRING" id="5364.A0A5C3N7G1"/>
<evidence type="ECO:0000313" key="2">
    <source>
        <dbReference type="EMBL" id="TFK52416.1"/>
    </source>
</evidence>
<organism evidence="2 3">
    <name type="scientific">Heliocybe sulcata</name>
    <dbReference type="NCBI Taxonomy" id="5364"/>
    <lineage>
        <taxon>Eukaryota</taxon>
        <taxon>Fungi</taxon>
        <taxon>Dikarya</taxon>
        <taxon>Basidiomycota</taxon>
        <taxon>Agaricomycotina</taxon>
        <taxon>Agaricomycetes</taxon>
        <taxon>Gloeophyllales</taxon>
        <taxon>Gloeophyllaceae</taxon>
        <taxon>Heliocybe</taxon>
    </lineage>
</organism>
<dbReference type="PANTHER" id="PTHR18867">
    <property type="entry name" value="RAD50"/>
    <property type="match status" value="1"/>
</dbReference>
<reference evidence="2 3" key="1">
    <citation type="journal article" date="2019" name="Nat. Ecol. Evol.">
        <title>Megaphylogeny resolves global patterns of mushroom evolution.</title>
        <authorList>
            <person name="Varga T."/>
            <person name="Krizsan K."/>
            <person name="Foldi C."/>
            <person name="Dima B."/>
            <person name="Sanchez-Garcia M."/>
            <person name="Sanchez-Ramirez S."/>
            <person name="Szollosi G.J."/>
            <person name="Szarkandi J.G."/>
            <person name="Papp V."/>
            <person name="Albert L."/>
            <person name="Andreopoulos W."/>
            <person name="Angelini C."/>
            <person name="Antonin V."/>
            <person name="Barry K.W."/>
            <person name="Bougher N.L."/>
            <person name="Buchanan P."/>
            <person name="Buyck B."/>
            <person name="Bense V."/>
            <person name="Catcheside P."/>
            <person name="Chovatia M."/>
            <person name="Cooper J."/>
            <person name="Damon W."/>
            <person name="Desjardin D."/>
            <person name="Finy P."/>
            <person name="Geml J."/>
            <person name="Haridas S."/>
            <person name="Hughes K."/>
            <person name="Justo A."/>
            <person name="Karasinski D."/>
            <person name="Kautmanova I."/>
            <person name="Kiss B."/>
            <person name="Kocsube S."/>
            <person name="Kotiranta H."/>
            <person name="LaButti K.M."/>
            <person name="Lechner B.E."/>
            <person name="Liimatainen K."/>
            <person name="Lipzen A."/>
            <person name="Lukacs Z."/>
            <person name="Mihaltcheva S."/>
            <person name="Morgado L.N."/>
            <person name="Niskanen T."/>
            <person name="Noordeloos M.E."/>
            <person name="Ohm R.A."/>
            <person name="Ortiz-Santana B."/>
            <person name="Ovrebo C."/>
            <person name="Racz N."/>
            <person name="Riley R."/>
            <person name="Savchenko A."/>
            <person name="Shiryaev A."/>
            <person name="Soop K."/>
            <person name="Spirin V."/>
            <person name="Szebenyi C."/>
            <person name="Tomsovsky M."/>
            <person name="Tulloss R.E."/>
            <person name="Uehling J."/>
            <person name="Grigoriev I.V."/>
            <person name="Vagvolgyi C."/>
            <person name="Papp T."/>
            <person name="Martin F.M."/>
            <person name="Miettinen O."/>
            <person name="Hibbett D.S."/>
            <person name="Nagy L.G."/>
        </authorList>
    </citation>
    <scope>NUCLEOTIDE SEQUENCE [LARGE SCALE GENOMIC DNA]</scope>
    <source>
        <strain evidence="2 3">OMC1185</strain>
    </source>
</reference>
<dbReference type="GO" id="GO:0030870">
    <property type="term" value="C:Mre11 complex"/>
    <property type="evidence" value="ECO:0007669"/>
    <property type="project" value="TreeGrafter"/>
</dbReference>
<dbReference type="GO" id="GO:0000722">
    <property type="term" value="P:telomere maintenance via recombination"/>
    <property type="evidence" value="ECO:0007669"/>
    <property type="project" value="TreeGrafter"/>
</dbReference>
<dbReference type="GO" id="GO:0051880">
    <property type="term" value="F:G-quadruplex DNA binding"/>
    <property type="evidence" value="ECO:0007669"/>
    <property type="project" value="TreeGrafter"/>
</dbReference>
<dbReference type="EMBL" id="ML213509">
    <property type="protein sequence ID" value="TFK52416.1"/>
    <property type="molecule type" value="Genomic_DNA"/>
</dbReference>
<dbReference type="GO" id="GO:0003691">
    <property type="term" value="F:double-stranded telomeric DNA binding"/>
    <property type="evidence" value="ECO:0007669"/>
    <property type="project" value="TreeGrafter"/>
</dbReference>
<dbReference type="PANTHER" id="PTHR18867:SF12">
    <property type="entry name" value="DNA REPAIR PROTEIN RAD50"/>
    <property type="match status" value="1"/>
</dbReference>
<proteinExistence type="predicted"/>
<evidence type="ECO:0000256" key="1">
    <source>
        <dbReference type="SAM" id="MobiDB-lite"/>
    </source>
</evidence>
<name>A0A5C3N7G1_9AGAM</name>
<dbReference type="GO" id="GO:0043047">
    <property type="term" value="F:single-stranded telomeric DNA binding"/>
    <property type="evidence" value="ECO:0007669"/>
    <property type="project" value="TreeGrafter"/>
</dbReference>